<evidence type="ECO:0000256" key="5">
    <source>
        <dbReference type="SAM" id="Phobius"/>
    </source>
</evidence>
<keyword evidence="4 5" id="KW-0472">Membrane</keyword>
<name>A0ABN9SYD3_9DINO</name>
<evidence type="ECO:0000313" key="8">
    <source>
        <dbReference type="Proteomes" id="UP001189429"/>
    </source>
</evidence>
<proteinExistence type="predicted"/>
<evidence type="ECO:0008006" key="9">
    <source>
        <dbReference type="Google" id="ProtNLM"/>
    </source>
</evidence>
<feature type="transmembrane region" description="Helical" evidence="5">
    <location>
        <begin position="105"/>
        <end position="129"/>
    </location>
</feature>
<evidence type="ECO:0000256" key="1">
    <source>
        <dbReference type="ARBA" id="ARBA00004141"/>
    </source>
</evidence>
<organism evidence="7 8">
    <name type="scientific">Prorocentrum cordatum</name>
    <dbReference type="NCBI Taxonomy" id="2364126"/>
    <lineage>
        <taxon>Eukaryota</taxon>
        <taxon>Sar</taxon>
        <taxon>Alveolata</taxon>
        <taxon>Dinophyceae</taxon>
        <taxon>Prorocentrales</taxon>
        <taxon>Prorocentraceae</taxon>
        <taxon>Prorocentrum</taxon>
    </lineage>
</organism>
<dbReference type="Pfam" id="PF01925">
    <property type="entry name" value="TauE"/>
    <property type="match status" value="1"/>
</dbReference>
<comment type="caution">
    <text evidence="7">The sequence shown here is derived from an EMBL/GenBank/DDBJ whole genome shotgun (WGS) entry which is preliminary data.</text>
</comment>
<dbReference type="Proteomes" id="UP001189429">
    <property type="component" value="Unassembled WGS sequence"/>
</dbReference>
<feature type="transmembrane region" description="Helical" evidence="5">
    <location>
        <begin position="74"/>
        <end position="98"/>
    </location>
</feature>
<evidence type="ECO:0000256" key="6">
    <source>
        <dbReference type="SAM" id="SignalP"/>
    </source>
</evidence>
<evidence type="ECO:0000256" key="2">
    <source>
        <dbReference type="ARBA" id="ARBA00022692"/>
    </source>
</evidence>
<evidence type="ECO:0000256" key="4">
    <source>
        <dbReference type="ARBA" id="ARBA00023136"/>
    </source>
</evidence>
<protein>
    <recommendedName>
        <fullName evidence="9">Membrane transporter protein</fullName>
    </recommendedName>
</protein>
<feature type="transmembrane region" description="Helical" evidence="5">
    <location>
        <begin position="178"/>
        <end position="200"/>
    </location>
</feature>
<evidence type="ECO:0000256" key="3">
    <source>
        <dbReference type="ARBA" id="ARBA00022989"/>
    </source>
</evidence>
<comment type="subcellular location">
    <subcellularLocation>
        <location evidence="1">Membrane</location>
        <topology evidence="1">Multi-pass membrane protein</topology>
    </subcellularLocation>
</comment>
<dbReference type="PANTHER" id="PTHR14255:SF3">
    <property type="entry name" value="SULFITE EXPORTER TAUE_SAFE FAMILY PROTEIN 5-RELATED"/>
    <property type="match status" value="1"/>
</dbReference>
<feature type="chain" id="PRO_5046415123" description="Membrane transporter protein" evidence="6">
    <location>
        <begin position="17"/>
        <end position="214"/>
    </location>
</feature>
<evidence type="ECO:0000313" key="7">
    <source>
        <dbReference type="EMBL" id="CAK0837600.1"/>
    </source>
</evidence>
<keyword evidence="3 5" id="KW-1133">Transmembrane helix</keyword>
<keyword evidence="6" id="KW-0732">Signal</keyword>
<reference evidence="7" key="1">
    <citation type="submission" date="2023-10" db="EMBL/GenBank/DDBJ databases">
        <authorList>
            <person name="Chen Y."/>
            <person name="Shah S."/>
            <person name="Dougan E. K."/>
            <person name="Thang M."/>
            <person name="Chan C."/>
        </authorList>
    </citation>
    <scope>NUCLEOTIDE SEQUENCE [LARGE SCALE GENOMIC DNA]</scope>
</reference>
<dbReference type="EMBL" id="CAUYUJ010014165">
    <property type="protein sequence ID" value="CAK0837600.1"/>
    <property type="molecule type" value="Genomic_DNA"/>
</dbReference>
<feature type="transmembrane region" description="Helical" evidence="5">
    <location>
        <begin position="149"/>
        <end position="166"/>
    </location>
</feature>
<accession>A0ABN9SYD3</accession>
<dbReference type="InterPro" id="IPR002781">
    <property type="entry name" value="TM_pro_TauE-like"/>
</dbReference>
<sequence>MLAFNILFCLDYLVLSKDVSGVTACSAVYWAALLAIYPAVLVAVWVAVRMAPSEELRRWHDQRGDGPLPGDPELGGASVVLFATASTVIGLVAGLLGLGGGEFMVPLLLGFGVSPRVAAATSGFVMVFTTSSNLVHYLAAGTMEPFLDYATSCFLIAGAGAAVGLLSRDRCVRQRSHLLVFLVAFILAFSGVLLALRAFVLDSGLDWSFGSFCH</sequence>
<dbReference type="PANTHER" id="PTHR14255">
    <property type="entry name" value="CEREBLON"/>
    <property type="match status" value="1"/>
</dbReference>
<gene>
    <name evidence="7" type="ORF">PCOR1329_LOCUS33745</name>
</gene>
<keyword evidence="2 5" id="KW-0812">Transmembrane</keyword>
<keyword evidence="8" id="KW-1185">Reference proteome</keyword>
<feature type="transmembrane region" description="Helical" evidence="5">
    <location>
        <begin position="27"/>
        <end position="48"/>
    </location>
</feature>
<feature type="signal peptide" evidence="6">
    <location>
        <begin position="1"/>
        <end position="16"/>
    </location>
</feature>